<dbReference type="STRING" id="996801.BW723_16870"/>
<dbReference type="InterPro" id="IPR021255">
    <property type="entry name" value="DUF2807"/>
</dbReference>
<name>A0A1B8U5Q8_9FLAO</name>
<proteinExistence type="predicted"/>
<gene>
    <name evidence="3" type="ORF">LPB301_03385</name>
</gene>
<evidence type="ECO:0000313" key="4">
    <source>
        <dbReference type="Proteomes" id="UP000092612"/>
    </source>
</evidence>
<accession>A0A1B8U5Q8</accession>
<dbReference type="PANTHER" id="PTHR39200:SF1">
    <property type="entry name" value="AUTO-TRANSPORTER ADHESIN HEAD GIN DOMAIN-CONTAINING PROTEIN-RELATED"/>
    <property type="match status" value="1"/>
</dbReference>
<feature type="domain" description="Putative auto-transporter adhesin head GIN" evidence="2">
    <location>
        <begin position="64"/>
        <end position="246"/>
    </location>
</feature>
<dbReference type="AlphaFoldDB" id="A0A1B8U5Q8"/>
<evidence type="ECO:0000259" key="2">
    <source>
        <dbReference type="Pfam" id="PF10988"/>
    </source>
</evidence>
<dbReference type="Pfam" id="PF10988">
    <property type="entry name" value="DUF2807"/>
    <property type="match status" value="1"/>
</dbReference>
<feature type="chain" id="PRO_5008616005" description="Putative auto-transporter adhesin head GIN domain-containing protein" evidence="1">
    <location>
        <begin position="40"/>
        <end position="263"/>
    </location>
</feature>
<evidence type="ECO:0000313" key="3">
    <source>
        <dbReference type="EMBL" id="OBY67189.1"/>
    </source>
</evidence>
<sequence>MVVYPSKKTINQINLKNKIMLKKITLLLFTITLSLSTNAQSWWGSNKKIKGNGNVVTVNRTTSDYDEISVGGSFDVILVEGEEGNIKIEGEENIIPYVETEVSGNTLKIKYEKNININTTKRLTVTVTYSDIDKVSLGGSGNISNQGTIKASDLKTSLGGSGNITLKIDADEVSANIGGSGNIKLEGTSNELTCSIAGSGSIKAYELSTDTLNATIAGSGSIRTTVKTKIKAKVVGSGSIYYKGNPKYVDSKSVGSGDVIDRN</sequence>
<reference evidence="4" key="1">
    <citation type="submission" date="2016-02" db="EMBL/GenBank/DDBJ databases">
        <title>Paenibacillus sp. LPB0068, isolated from Crassostrea gigas.</title>
        <authorList>
            <person name="Shin S.-K."/>
            <person name="Yi H."/>
        </authorList>
    </citation>
    <scope>NUCLEOTIDE SEQUENCE [LARGE SCALE GENOMIC DNA]</scope>
    <source>
        <strain evidence="4">KCTC 23969</strain>
    </source>
</reference>
<dbReference type="Proteomes" id="UP000092612">
    <property type="component" value="Unassembled WGS sequence"/>
</dbReference>
<protein>
    <recommendedName>
        <fullName evidence="2">Putative auto-transporter adhesin head GIN domain-containing protein</fullName>
    </recommendedName>
</protein>
<dbReference type="EMBL" id="LSFL01000006">
    <property type="protein sequence ID" value="OBY67189.1"/>
    <property type="molecule type" value="Genomic_DNA"/>
</dbReference>
<dbReference type="Gene3D" id="2.160.20.120">
    <property type="match status" value="1"/>
</dbReference>
<evidence type="ECO:0000256" key="1">
    <source>
        <dbReference type="SAM" id="SignalP"/>
    </source>
</evidence>
<keyword evidence="4" id="KW-1185">Reference proteome</keyword>
<comment type="caution">
    <text evidence="3">The sequence shown here is derived from an EMBL/GenBank/DDBJ whole genome shotgun (WGS) entry which is preliminary data.</text>
</comment>
<feature type="signal peptide" evidence="1">
    <location>
        <begin position="1"/>
        <end position="39"/>
    </location>
</feature>
<dbReference type="OrthoDB" id="5585143at2"/>
<dbReference type="PANTHER" id="PTHR39200">
    <property type="entry name" value="HYPOTHETICAL EXPORTED PROTEIN"/>
    <property type="match status" value="1"/>
</dbReference>
<organism evidence="3 4">
    <name type="scientific">Polaribacter reichenbachii</name>
    <dbReference type="NCBI Taxonomy" id="996801"/>
    <lineage>
        <taxon>Bacteria</taxon>
        <taxon>Pseudomonadati</taxon>
        <taxon>Bacteroidota</taxon>
        <taxon>Flavobacteriia</taxon>
        <taxon>Flavobacteriales</taxon>
        <taxon>Flavobacteriaceae</taxon>
    </lineage>
</organism>
<keyword evidence="1" id="KW-0732">Signal</keyword>